<dbReference type="SMART" id="SM00355">
    <property type="entry name" value="ZnF_C2H2"/>
    <property type="match status" value="21"/>
</dbReference>
<feature type="domain" description="C2H2-type" evidence="15">
    <location>
        <begin position="818"/>
        <end position="846"/>
    </location>
</feature>
<evidence type="ECO:0000259" key="15">
    <source>
        <dbReference type="PROSITE" id="PS50157"/>
    </source>
</evidence>
<dbReference type="Gene3D" id="3.40.1800.20">
    <property type="match status" value="1"/>
</dbReference>
<evidence type="ECO:0000313" key="18">
    <source>
        <dbReference type="RefSeq" id="XP_015591271.1"/>
    </source>
</evidence>
<keyword evidence="17" id="KW-1185">Reference proteome</keyword>
<evidence type="ECO:0000256" key="6">
    <source>
        <dbReference type="ARBA" id="ARBA00022833"/>
    </source>
</evidence>
<dbReference type="PANTHER" id="PTHR24379:SF121">
    <property type="entry name" value="C2H2-TYPE DOMAIN-CONTAINING PROTEIN"/>
    <property type="match status" value="1"/>
</dbReference>
<dbReference type="GO" id="GO:0003677">
    <property type="term" value="F:DNA binding"/>
    <property type="evidence" value="ECO:0007669"/>
    <property type="project" value="UniProtKB-KW"/>
</dbReference>
<feature type="domain" description="C2H2-type" evidence="15">
    <location>
        <begin position="1122"/>
        <end position="1149"/>
    </location>
</feature>
<feature type="binding site" evidence="13">
    <location>
        <position position="148"/>
    </location>
    <ligand>
        <name>Zn(2+)</name>
        <dbReference type="ChEBI" id="CHEBI:29105"/>
    </ligand>
</feature>
<evidence type="ECO:0000256" key="11">
    <source>
        <dbReference type="ARBA" id="ARBA00068876"/>
    </source>
</evidence>
<dbReference type="InterPro" id="IPR036236">
    <property type="entry name" value="Znf_C2H2_sf"/>
</dbReference>
<feature type="domain" description="C2H2-type" evidence="15">
    <location>
        <begin position="1093"/>
        <end position="1121"/>
    </location>
</feature>
<feature type="compositionally biased region" description="Low complexity" evidence="14">
    <location>
        <begin position="264"/>
        <end position="284"/>
    </location>
</feature>
<keyword evidence="9" id="KW-0804">Transcription</keyword>
<evidence type="ECO:0000256" key="1">
    <source>
        <dbReference type="ARBA" id="ARBA00004123"/>
    </source>
</evidence>
<evidence type="ECO:0000259" key="16">
    <source>
        <dbReference type="PROSITE" id="PS51915"/>
    </source>
</evidence>
<dbReference type="FunFam" id="3.30.160.60:FF:001228">
    <property type="entry name" value="Zinc finger protein 236"/>
    <property type="match status" value="1"/>
</dbReference>
<dbReference type="Pfam" id="PF00096">
    <property type="entry name" value="zf-C2H2"/>
    <property type="match status" value="4"/>
</dbReference>
<keyword evidence="7" id="KW-0805">Transcription regulation</keyword>
<feature type="domain" description="C2H2-type" evidence="15">
    <location>
        <begin position="789"/>
        <end position="816"/>
    </location>
</feature>
<feature type="domain" description="C2H2-type" evidence="15">
    <location>
        <begin position="977"/>
        <end position="1005"/>
    </location>
</feature>
<sequence length="1156" mass="134456">MNSTKTFIVKVENSHITLSVTDTFKDLQMKLKEHGIDVNIASMLIKGRMVNESSVVSECLSVESKDVEDETVEFVLPDLSEMPETEMTSDQDVETQEIKYLLCRLCGMTTEDPVDIFEESNITETINKLLPTSICQQETLSRYICSPCHKKIIFIQDFVLLCIENEKRLSNLTTLTDQSIEIPVNDNTEVAKILQIHDKTNKYRCPNCKVNLIISKDVQSENFDSAFQITLNSTDSADGSEINAELKKQKTDVVSRKGTHKGISTRSVRNLRSSSNLLKKSNTVSERHTRRQTRNISRPTKSNTTESHAKNIHNSLNKKSSRGKSKTNLRDIRKRIVKSDHDNEKHTQSPKRRKMVSETTENTFLTIDPNLDVSNITSEFVDFDTLEESNDESIKRPMTHKCDICDIEFSSEDYYRFHVDRHEMGCLNDFKCPTCKKELSSEDSLWEHQKCCEIGLEYYSCTLCQKTFLEKELLNDHMQIHDQEDTKSLNTDTDTVQSENGKKSTKLTCEVCGARYVLRERYEFHIERHHFGNIKTFSCLICEKRFKSENILWDHYQYQHRAGEKFACITCEKTFVKRANLNYHLKTFGHKGGKFVNSIEHNQSTDSSNVKLSDVGKPRPKITCLECGARFVLQERYEFHMERHKSGKMDVCVCNLCGRESTNENVLWDHYQYMHKRTKRYVCTTCGKLFHKQSMLSRHQVKYGHKGTKEIDIETDDNAITIDSAAFKKVIAEEIIEIKSVNCVLCGEVVWGVDPNLINDAVTCSNCERPGLSLQVDSDGAKVISRRQYHCNMCNKHFTTKDRLEYHIMRHSENMEEFVCSTCGKELSTEQALFEHYLYVHKGARPHVCELCGKSYQFKARLKEHMRSHSGERPFACEICGQRCMTNNALRSHKKTHITEKRFPCQICKKAFRKRQDLNEHLERHWKNDKTMTLPQVFSCSICMEMFPTFRILKKHMKETHSVESQDPILTELQPWFECEDCHEKFKHQMSLKVHRERVHEGKMKPVYHCDICDITYKNARVLSNHIKNKHEGGKRYKCAQCGKEYNQSTSLHNHILLHTGEKPFSCEHCEMTFRTKESRDHHQRKHTGERPYKCPHCDKAFATTTQRREHRKREHDEGNNHYCPECGKECFGEHGVRSHLNTHMAEKQQSQNDIT</sequence>
<dbReference type="PANTHER" id="PTHR24379">
    <property type="entry name" value="KRAB AND ZINC FINGER DOMAIN-CONTAINING"/>
    <property type="match status" value="1"/>
</dbReference>
<dbReference type="AlphaFoldDB" id="A0AAJ7FGX7"/>
<dbReference type="GO" id="GO:0005634">
    <property type="term" value="C:nucleus"/>
    <property type="evidence" value="ECO:0007669"/>
    <property type="project" value="UniProtKB-SubCell"/>
</dbReference>
<dbReference type="GeneID" id="107265893"/>
<evidence type="ECO:0000256" key="4">
    <source>
        <dbReference type="ARBA" id="ARBA00022737"/>
    </source>
</evidence>
<evidence type="ECO:0000256" key="5">
    <source>
        <dbReference type="ARBA" id="ARBA00022771"/>
    </source>
</evidence>
<dbReference type="Pfam" id="PF13912">
    <property type="entry name" value="zf-C2H2_6"/>
    <property type="match status" value="3"/>
</dbReference>
<dbReference type="GO" id="GO:0008270">
    <property type="term" value="F:zinc ion binding"/>
    <property type="evidence" value="ECO:0007669"/>
    <property type="project" value="UniProtKB-UniRule"/>
</dbReference>
<feature type="domain" description="C2H2-type" evidence="15">
    <location>
        <begin position="459"/>
        <end position="486"/>
    </location>
</feature>
<dbReference type="RefSeq" id="XP_015591271.1">
    <property type="nucleotide sequence ID" value="XM_015735785.2"/>
</dbReference>
<feature type="binding site" evidence="13">
    <location>
        <position position="103"/>
    </location>
    <ligand>
        <name>Zn(2+)</name>
        <dbReference type="ChEBI" id="CHEBI:29105"/>
    </ligand>
</feature>
<feature type="compositionally biased region" description="Basic residues" evidence="14">
    <location>
        <begin position="319"/>
        <end position="336"/>
    </location>
</feature>
<evidence type="ECO:0000256" key="12">
    <source>
        <dbReference type="PROSITE-ProRule" id="PRU00042"/>
    </source>
</evidence>
<dbReference type="PROSITE" id="PS50157">
    <property type="entry name" value="ZINC_FINGER_C2H2_2"/>
    <property type="match status" value="17"/>
</dbReference>
<protein>
    <recommendedName>
        <fullName evidence="11">Zinc finger protein 865</fullName>
    </recommendedName>
</protein>
<dbReference type="SMART" id="SM00868">
    <property type="entry name" value="zf-AD"/>
    <property type="match status" value="1"/>
</dbReference>
<feature type="compositionally biased region" description="Polar residues" evidence="14">
    <location>
        <begin position="294"/>
        <end position="318"/>
    </location>
</feature>
<evidence type="ECO:0000256" key="9">
    <source>
        <dbReference type="ARBA" id="ARBA00023163"/>
    </source>
</evidence>
<dbReference type="FunFam" id="3.30.160.60:FF:000100">
    <property type="entry name" value="Zinc finger 45-like"/>
    <property type="match status" value="1"/>
</dbReference>
<feature type="domain" description="C2H2-type" evidence="15">
    <location>
        <begin position="938"/>
        <end position="966"/>
    </location>
</feature>
<dbReference type="Pfam" id="PF12874">
    <property type="entry name" value="zf-met"/>
    <property type="match status" value="1"/>
</dbReference>
<evidence type="ECO:0000256" key="7">
    <source>
        <dbReference type="ARBA" id="ARBA00023015"/>
    </source>
</evidence>
<proteinExistence type="predicted"/>
<feature type="domain" description="C2H2-type" evidence="15">
    <location>
        <begin position="537"/>
        <end position="565"/>
    </location>
</feature>
<dbReference type="KEGG" id="ccin:107265893"/>
<dbReference type="Proteomes" id="UP000694920">
    <property type="component" value="Unplaced"/>
</dbReference>
<dbReference type="SUPFAM" id="SSF57716">
    <property type="entry name" value="Glucocorticoid receptor-like (DNA-binding domain)"/>
    <property type="match status" value="1"/>
</dbReference>
<keyword evidence="6 13" id="KW-0862">Zinc</keyword>
<evidence type="ECO:0000256" key="3">
    <source>
        <dbReference type="ARBA" id="ARBA00022723"/>
    </source>
</evidence>
<dbReference type="Pfam" id="PF07776">
    <property type="entry name" value="zf-AD"/>
    <property type="match status" value="1"/>
</dbReference>
<evidence type="ECO:0000256" key="8">
    <source>
        <dbReference type="ARBA" id="ARBA00023125"/>
    </source>
</evidence>
<evidence type="ECO:0000256" key="14">
    <source>
        <dbReference type="SAM" id="MobiDB-lite"/>
    </source>
</evidence>
<feature type="domain" description="C2H2-type" evidence="15">
    <location>
        <begin position="566"/>
        <end position="595"/>
    </location>
</feature>
<feature type="binding site" evidence="13">
    <location>
        <position position="145"/>
    </location>
    <ligand>
        <name>Zn(2+)</name>
        <dbReference type="ChEBI" id="CHEBI:29105"/>
    </ligand>
</feature>
<feature type="domain" description="C2H2-type" evidence="15">
    <location>
        <begin position="875"/>
        <end position="902"/>
    </location>
</feature>
<feature type="domain" description="C2H2-type" evidence="15">
    <location>
        <begin position="1008"/>
        <end position="1036"/>
    </location>
</feature>
<dbReference type="InterPro" id="IPR013087">
    <property type="entry name" value="Znf_C2H2_type"/>
</dbReference>
<dbReference type="FunFam" id="3.30.160.60:FF:000446">
    <property type="entry name" value="Zinc finger protein"/>
    <property type="match status" value="2"/>
</dbReference>
<name>A0AAJ7FGX7_CEPCN</name>
<evidence type="ECO:0000256" key="10">
    <source>
        <dbReference type="ARBA" id="ARBA00023242"/>
    </source>
</evidence>
<gene>
    <name evidence="18" type="primary">LOC107265893</name>
</gene>
<feature type="domain" description="C2H2-type" evidence="15">
    <location>
        <begin position="847"/>
        <end position="874"/>
    </location>
</feature>
<feature type="binding site" evidence="13">
    <location>
        <position position="106"/>
    </location>
    <ligand>
        <name>Zn(2+)</name>
        <dbReference type="ChEBI" id="CHEBI:29105"/>
    </ligand>
</feature>
<dbReference type="PROSITE" id="PS00028">
    <property type="entry name" value="ZINC_FINGER_C2H2_1"/>
    <property type="match status" value="18"/>
</dbReference>
<keyword evidence="10" id="KW-0539">Nucleus</keyword>
<feature type="domain" description="C2H2-type" evidence="15">
    <location>
        <begin position="1037"/>
        <end position="1064"/>
    </location>
</feature>
<dbReference type="Gene3D" id="3.30.160.60">
    <property type="entry name" value="Classic Zinc Finger"/>
    <property type="match status" value="13"/>
</dbReference>
<evidence type="ECO:0000256" key="13">
    <source>
        <dbReference type="PROSITE-ProRule" id="PRU01263"/>
    </source>
</evidence>
<keyword evidence="4" id="KW-0677">Repeat</keyword>
<feature type="domain" description="C2H2-type" evidence="15">
    <location>
        <begin position="1065"/>
        <end position="1092"/>
    </location>
</feature>
<feature type="domain" description="C2H2-type" evidence="15">
    <location>
        <begin position="903"/>
        <end position="930"/>
    </location>
</feature>
<feature type="region of interest" description="Disordered" evidence="14">
    <location>
        <begin position="248"/>
        <end position="357"/>
    </location>
</feature>
<organism evidence="17 18">
    <name type="scientific">Cephus cinctus</name>
    <name type="common">Wheat stem sawfly</name>
    <dbReference type="NCBI Taxonomy" id="211228"/>
    <lineage>
        <taxon>Eukaryota</taxon>
        <taxon>Metazoa</taxon>
        <taxon>Ecdysozoa</taxon>
        <taxon>Arthropoda</taxon>
        <taxon>Hexapoda</taxon>
        <taxon>Insecta</taxon>
        <taxon>Pterygota</taxon>
        <taxon>Neoptera</taxon>
        <taxon>Endopterygota</taxon>
        <taxon>Hymenoptera</taxon>
        <taxon>Cephoidea</taxon>
        <taxon>Cephidae</taxon>
        <taxon>Cephus</taxon>
    </lineage>
</organism>
<keyword evidence="2" id="KW-1017">Isopeptide bond</keyword>
<keyword evidence="8" id="KW-0238">DNA-binding</keyword>
<dbReference type="SUPFAM" id="SSF57667">
    <property type="entry name" value="beta-beta-alpha zinc fingers"/>
    <property type="match status" value="10"/>
</dbReference>
<evidence type="ECO:0000256" key="2">
    <source>
        <dbReference type="ARBA" id="ARBA00022499"/>
    </source>
</evidence>
<feature type="compositionally biased region" description="Basic and acidic residues" evidence="14">
    <location>
        <begin position="337"/>
        <end position="347"/>
    </location>
</feature>
<feature type="domain" description="C2H2-type" evidence="15">
    <location>
        <begin position="622"/>
        <end position="649"/>
    </location>
</feature>
<accession>A0AAJ7FGX7</accession>
<dbReference type="FunFam" id="3.30.160.60:FF:000145">
    <property type="entry name" value="Zinc finger protein 574"/>
    <property type="match status" value="1"/>
</dbReference>
<feature type="domain" description="ZAD" evidence="16">
    <location>
        <begin position="101"/>
        <end position="172"/>
    </location>
</feature>
<evidence type="ECO:0000313" key="17">
    <source>
        <dbReference type="Proteomes" id="UP000694920"/>
    </source>
</evidence>
<reference evidence="18" key="1">
    <citation type="submission" date="2025-08" db="UniProtKB">
        <authorList>
            <consortium name="RefSeq"/>
        </authorList>
    </citation>
    <scope>IDENTIFICATION</scope>
</reference>
<dbReference type="InterPro" id="IPR012934">
    <property type="entry name" value="Znf_AD"/>
</dbReference>
<comment type="subcellular location">
    <subcellularLocation>
        <location evidence="1">Nucleus</location>
    </subcellularLocation>
</comment>
<keyword evidence="5 12" id="KW-0863">Zinc-finger</keyword>
<feature type="domain" description="C2H2-type" evidence="15">
    <location>
        <begin position="681"/>
        <end position="710"/>
    </location>
</feature>
<dbReference type="PROSITE" id="PS51915">
    <property type="entry name" value="ZAD"/>
    <property type="match status" value="1"/>
</dbReference>
<keyword evidence="3 13" id="KW-0479">Metal-binding</keyword>